<dbReference type="InterPro" id="IPR049726">
    <property type="entry name" value="TtfA-like_core"/>
</dbReference>
<dbReference type="Proteomes" id="UP001205965">
    <property type="component" value="Unassembled WGS sequence"/>
</dbReference>
<evidence type="ECO:0000313" key="3">
    <source>
        <dbReference type="Proteomes" id="UP001205965"/>
    </source>
</evidence>
<proteinExistence type="predicted"/>
<dbReference type="RefSeq" id="WP_259427795.1">
    <property type="nucleotide sequence ID" value="NZ_JANWTC010000005.1"/>
</dbReference>
<evidence type="ECO:0008006" key="4">
    <source>
        <dbReference type="Google" id="ProtNLM"/>
    </source>
</evidence>
<accession>A0ABT2FWW7</accession>
<feature type="region of interest" description="Disordered" evidence="1">
    <location>
        <begin position="346"/>
        <end position="390"/>
    </location>
</feature>
<sequence>MSIIAFALAALAAGAAALLWRLDARQRTADRPEPAPATETVPEEAPVDAAADPEPIPEPVAELVAEPEPVAVVEPESTGEDTTETQAPAPPPPAPVVVPERRTGLTLPGSLRRERRSWAEDKGFEFSRSDDWLNDEWSRGAAASGAAAKDIVSGQAFGHEMVLMDLGGVNVMAVRRGAASDVVIDARRVGTPEQESSPDLIEAFTLEDFRVLATDTGVAERLVDERVTTALGQLPAIVTAVWLESDWVLAQTGRGSHSGDWEQMLAPLALLADAARALPPRTTATYILQLDGMDPTRQMADPPKPGFGVLELVAGGAEGGARPLVQRPEEPLDMPSRRLPVARGVVEPPTVGADEVAPIADGSHRDHPRGVQMPRDLRRGPSIFGDGPKA</sequence>
<protein>
    <recommendedName>
        <fullName evidence="4">Secreted protein</fullName>
    </recommendedName>
</protein>
<name>A0ABT2FWW7_9CORY</name>
<gene>
    <name evidence="2" type="ORF">NYP18_08665</name>
</gene>
<keyword evidence="3" id="KW-1185">Reference proteome</keyword>
<evidence type="ECO:0000313" key="2">
    <source>
        <dbReference type="EMBL" id="MCS5479729.1"/>
    </source>
</evidence>
<feature type="region of interest" description="Disordered" evidence="1">
    <location>
        <begin position="29"/>
        <end position="100"/>
    </location>
</feature>
<feature type="compositionally biased region" description="Basic and acidic residues" evidence="1">
    <location>
        <begin position="362"/>
        <end position="379"/>
    </location>
</feature>
<dbReference type="EMBL" id="JANWTC010000005">
    <property type="protein sequence ID" value="MCS5479729.1"/>
    <property type="molecule type" value="Genomic_DNA"/>
</dbReference>
<comment type="caution">
    <text evidence="2">The sequence shown here is derived from an EMBL/GenBank/DDBJ whole genome shotgun (WGS) entry which is preliminary data.</text>
</comment>
<dbReference type="CDD" id="cd21904">
    <property type="entry name" value="TtfA-like"/>
    <property type="match status" value="1"/>
</dbReference>
<reference evidence="2 3" key="1">
    <citation type="submission" date="2022-08" db="EMBL/GenBank/DDBJ databases">
        <title>YIM 101645 draft genome.</title>
        <authorList>
            <person name="Chen X."/>
        </authorList>
    </citation>
    <scope>NUCLEOTIDE SEQUENCE [LARGE SCALE GENOMIC DNA]</scope>
    <source>
        <strain evidence="2 3">YIM 101645</strain>
    </source>
</reference>
<feature type="compositionally biased region" description="Low complexity" evidence="1">
    <location>
        <begin position="47"/>
        <end position="76"/>
    </location>
</feature>
<evidence type="ECO:0000256" key="1">
    <source>
        <dbReference type="SAM" id="MobiDB-lite"/>
    </source>
</evidence>
<organism evidence="2 3">
    <name type="scientific">Corynebacterium lemuris</name>
    <dbReference type="NCBI Taxonomy" id="1859292"/>
    <lineage>
        <taxon>Bacteria</taxon>
        <taxon>Bacillati</taxon>
        <taxon>Actinomycetota</taxon>
        <taxon>Actinomycetes</taxon>
        <taxon>Mycobacteriales</taxon>
        <taxon>Corynebacteriaceae</taxon>
        <taxon>Corynebacterium</taxon>
    </lineage>
</organism>